<dbReference type="InterPro" id="IPR013321">
    <property type="entry name" value="Arc_rbn_hlx_hlx"/>
</dbReference>
<dbReference type="EMBL" id="BAAALM010000018">
    <property type="protein sequence ID" value="GAA1219511.1"/>
    <property type="molecule type" value="Genomic_DNA"/>
</dbReference>
<evidence type="ECO:0000313" key="2">
    <source>
        <dbReference type="EMBL" id="GAA1219511.1"/>
    </source>
</evidence>
<name>A0ABN1VQ95_9PSEU</name>
<gene>
    <name evidence="2" type="ORF">GCM10009675_47830</name>
</gene>
<dbReference type="InterPro" id="IPR008651">
    <property type="entry name" value="Uncharacterised_HicB"/>
</dbReference>
<evidence type="ECO:0000256" key="1">
    <source>
        <dbReference type="SAM" id="MobiDB-lite"/>
    </source>
</evidence>
<dbReference type="RefSeq" id="WP_253853362.1">
    <property type="nucleotide sequence ID" value="NZ_BAAALM010000018.1"/>
</dbReference>
<dbReference type="SUPFAM" id="SSF47598">
    <property type="entry name" value="Ribbon-helix-helix"/>
    <property type="match status" value="1"/>
</dbReference>
<feature type="region of interest" description="Disordered" evidence="1">
    <location>
        <begin position="151"/>
        <end position="174"/>
    </location>
</feature>
<dbReference type="Gene3D" id="1.10.1220.10">
    <property type="entry name" value="Met repressor-like"/>
    <property type="match status" value="1"/>
</dbReference>
<keyword evidence="3" id="KW-1185">Reference proteome</keyword>
<evidence type="ECO:0008006" key="4">
    <source>
        <dbReference type="Google" id="ProtNLM"/>
    </source>
</evidence>
<dbReference type="Proteomes" id="UP001500467">
    <property type="component" value="Unassembled WGS sequence"/>
</dbReference>
<dbReference type="Pfam" id="PF05534">
    <property type="entry name" value="HicB"/>
    <property type="match status" value="1"/>
</dbReference>
<reference evidence="2 3" key="1">
    <citation type="journal article" date="2019" name="Int. J. Syst. Evol. Microbiol.">
        <title>The Global Catalogue of Microorganisms (GCM) 10K type strain sequencing project: providing services to taxonomists for standard genome sequencing and annotation.</title>
        <authorList>
            <consortium name="The Broad Institute Genomics Platform"/>
            <consortium name="The Broad Institute Genome Sequencing Center for Infectious Disease"/>
            <person name="Wu L."/>
            <person name="Ma J."/>
        </authorList>
    </citation>
    <scope>NUCLEOTIDE SEQUENCE [LARGE SCALE GENOMIC DNA]</scope>
    <source>
        <strain evidence="2 3">JCM 13022</strain>
    </source>
</reference>
<protein>
    <recommendedName>
        <fullName evidence="4">HicB family protein</fullName>
    </recommendedName>
</protein>
<comment type="caution">
    <text evidence="2">The sequence shown here is derived from an EMBL/GenBank/DDBJ whole genome shotgun (WGS) entry which is preliminary data.</text>
</comment>
<feature type="compositionally biased region" description="Polar residues" evidence="1">
    <location>
        <begin position="165"/>
        <end position="174"/>
    </location>
</feature>
<accession>A0ABN1VQ95</accession>
<proteinExistence type="predicted"/>
<dbReference type="InterPro" id="IPR010985">
    <property type="entry name" value="Ribbon_hlx_hlx"/>
</dbReference>
<sequence>MELNVYVDNLGREFAALADAGGEEARALVERLAGSLESAIRMTLLDALSGAADEITRDLAPGAVELRLRGRDPEFVVTPTPEASGAAGDRTPAVAGRSDAAVSIAEDGPTTRINVRLPERLKAAVEEAAAEEGRSVNAWLVRAAAAALGGEDDGHRGGAAPGVRSRQQFTGWVR</sequence>
<organism evidence="2 3">
    <name type="scientific">Prauserella alba</name>
    <dbReference type="NCBI Taxonomy" id="176898"/>
    <lineage>
        <taxon>Bacteria</taxon>
        <taxon>Bacillati</taxon>
        <taxon>Actinomycetota</taxon>
        <taxon>Actinomycetes</taxon>
        <taxon>Pseudonocardiales</taxon>
        <taxon>Pseudonocardiaceae</taxon>
        <taxon>Prauserella</taxon>
    </lineage>
</organism>
<evidence type="ECO:0000313" key="3">
    <source>
        <dbReference type="Proteomes" id="UP001500467"/>
    </source>
</evidence>